<organism evidence="1 2">
    <name type="scientific">Phasianus colchicus</name>
    <name type="common">Common pheasant</name>
    <dbReference type="NCBI Taxonomy" id="9054"/>
    <lineage>
        <taxon>Eukaryota</taxon>
        <taxon>Metazoa</taxon>
        <taxon>Chordata</taxon>
        <taxon>Craniata</taxon>
        <taxon>Vertebrata</taxon>
        <taxon>Euteleostomi</taxon>
        <taxon>Archelosauria</taxon>
        <taxon>Archosauria</taxon>
        <taxon>Dinosauria</taxon>
        <taxon>Saurischia</taxon>
        <taxon>Theropoda</taxon>
        <taxon>Coelurosauria</taxon>
        <taxon>Aves</taxon>
        <taxon>Neognathae</taxon>
        <taxon>Galloanserae</taxon>
        <taxon>Galliformes</taxon>
        <taxon>Phasianidae</taxon>
        <taxon>Phasianinae</taxon>
        <taxon>Phasianus</taxon>
    </lineage>
</organism>
<protein>
    <submittedName>
        <fullName evidence="1">Uncharacterized protein</fullName>
    </submittedName>
</protein>
<proteinExistence type="predicted"/>
<reference evidence="1" key="2">
    <citation type="submission" date="2025-09" db="UniProtKB">
        <authorList>
            <consortium name="Ensembl"/>
        </authorList>
    </citation>
    <scope>IDENTIFICATION</scope>
</reference>
<dbReference type="Ensembl" id="ENSPCLT00000030379.1">
    <property type="protein sequence ID" value="ENSPCLP00000021918.1"/>
    <property type="gene ID" value="ENSPCLG00000019284.1"/>
</dbReference>
<keyword evidence="2" id="KW-1185">Reference proteome</keyword>
<dbReference type="Proteomes" id="UP000472261">
    <property type="component" value="Unplaced"/>
</dbReference>
<name>A0A669QUA7_PHACC</name>
<dbReference type="AlphaFoldDB" id="A0A669QUA7"/>
<sequence>MITEWKMHQIYSCSDENLEVFTTVISSKCEYMGTVITGTVLSLGWMERVILSETFKGAAHLSALCAALCCQLGAPCFSLELSRAGASTLWLCKIFAQAKLGDLESAFAHL</sequence>
<evidence type="ECO:0000313" key="2">
    <source>
        <dbReference type="Proteomes" id="UP000472261"/>
    </source>
</evidence>
<reference evidence="1" key="1">
    <citation type="submission" date="2025-08" db="UniProtKB">
        <authorList>
            <consortium name="Ensembl"/>
        </authorList>
    </citation>
    <scope>IDENTIFICATION</scope>
</reference>
<accession>A0A669QUA7</accession>
<evidence type="ECO:0000313" key="1">
    <source>
        <dbReference type="Ensembl" id="ENSPCLP00000021918.1"/>
    </source>
</evidence>